<dbReference type="PROSITE" id="PS50222">
    <property type="entry name" value="EF_HAND_2"/>
    <property type="match status" value="1"/>
</dbReference>
<feature type="compositionally biased region" description="Pro residues" evidence="6">
    <location>
        <begin position="49"/>
        <end position="66"/>
    </location>
</feature>
<comment type="subcellular location">
    <subcellularLocation>
        <location evidence="1">Cytoplasm</location>
    </subcellularLocation>
</comment>
<dbReference type="Pfam" id="PF13405">
    <property type="entry name" value="EF-hand_6"/>
    <property type="match status" value="1"/>
</dbReference>
<evidence type="ECO:0000256" key="2">
    <source>
        <dbReference type="ARBA" id="ARBA00022490"/>
    </source>
</evidence>
<dbReference type="GO" id="GO:0005509">
    <property type="term" value="F:calcium ion binding"/>
    <property type="evidence" value="ECO:0007669"/>
    <property type="project" value="InterPro"/>
</dbReference>
<dbReference type="EMBL" id="LSSN01000535">
    <property type="protein sequence ID" value="OMJ23471.1"/>
    <property type="molecule type" value="Genomic_DNA"/>
</dbReference>
<dbReference type="PANTHER" id="PTHR46212">
    <property type="entry name" value="PEFLIN"/>
    <property type="match status" value="1"/>
</dbReference>
<evidence type="ECO:0000256" key="1">
    <source>
        <dbReference type="ARBA" id="ARBA00004496"/>
    </source>
</evidence>
<evidence type="ECO:0000259" key="7">
    <source>
        <dbReference type="PROSITE" id="PS50222"/>
    </source>
</evidence>
<dbReference type="GO" id="GO:0048306">
    <property type="term" value="F:calcium-dependent protein binding"/>
    <property type="evidence" value="ECO:0007669"/>
    <property type="project" value="UniProtKB-ARBA"/>
</dbReference>
<keyword evidence="4" id="KW-0677">Repeat</keyword>
<dbReference type="Gene3D" id="1.10.238.10">
    <property type="entry name" value="EF-hand"/>
    <property type="match status" value="1"/>
</dbReference>
<dbReference type="Proteomes" id="UP000187283">
    <property type="component" value="Unassembled WGS sequence"/>
</dbReference>
<accession>A0A1R1Y935</accession>
<feature type="domain" description="EF-hand" evidence="7">
    <location>
        <begin position="146"/>
        <end position="181"/>
    </location>
</feature>
<evidence type="ECO:0000313" key="9">
    <source>
        <dbReference type="EMBL" id="OMJ23471.1"/>
    </source>
</evidence>
<dbReference type="GO" id="GO:0005737">
    <property type="term" value="C:cytoplasm"/>
    <property type="evidence" value="ECO:0007669"/>
    <property type="project" value="UniProtKB-SubCell"/>
</dbReference>
<feature type="region of interest" description="Disordered" evidence="6">
    <location>
        <begin position="1"/>
        <end position="96"/>
    </location>
</feature>
<dbReference type="AlphaFoldDB" id="A0A1R1Y935"/>
<feature type="compositionally biased region" description="Pro residues" evidence="6">
    <location>
        <begin position="16"/>
        <end position="32"/>
    </location>
</feature>
<keyword evidence="10" id="KW-1185">Reference proteome</keyword>
<feature type="compositionally biased region" description="Low complexity" evidence="6">
    <location>
        <begin position="33"/>
        <end position="43"/>
    </location>
</feature>
<dbReference type="PANTHER" id="PTHR46212:SF3">
    <property type="entry name" value="GH27120P"/>
    <property type="match status" value="1"/>
</dbReference>
<dbReference type="InterPro" id="IPR002048">
    <property type="entry name" value="EF_hand_dom"/>
</dbReference>
<feature type="compositionally biased region" description="Low complexity" evidence="6">
    <location>
        <begin position="76"/>
        <end position="88"/>
    </location>
</feature>
<evidence type="ECO:0000256" key="4">
    <source>
        <dbReference type="ARBA" id="ARBA00022737"/>
    </source>
</evidence>
<dbReference type="CDD" id="cd16180">
    <property type="entry name" value="EFh_PEF_Group_I"/>
    <property type="match status" value="1"/>
</dbReference>
<dbReference type="InterPro" id="IPR011992">
    <property type="entry name" value="EF-hand-dom_pair"/>
</dbReference>
<gene>
    <name evidence="8" type="ORF">AYI70_g11988</name>
    <name evidence="9" type="ORF">AYI70_g2242</name>
</gene>
<dbReference type="STRING" id="133412.A0A1R1Y935"/>
<evidence type="ECO:0000256" key="5">
    <source>
        <dbReference type="ARBA" id="ARBA00022837"/>
    </source>
</evidence>
<dbReference type="InterPro" id="IPR018247">
    <property type="entry name" value="EF_Hand_1_Ca_BS"/>
</dbReference>
<keyword evidence="3" id="KW-0479">Metal-binding</keyword>
<sequence>MSNQGYPGNRPTGYGGPPPPQGSGYGGPPPPQGSAYGQPPQQGTGYGGRPPPPPSQTGYGGPPPPQGSGFAQGYNQSPGYGQQRPQGYGAQGGDRSGALDATELQRALINGDWSPFSIDTVRLMMTMFDRDMSGTIDFQEFAGLWRYIEDWKKCFRTFDRDGSGTIDRSELLGALTAFGFRVSQQVIDILIKKMDMLDGVKNKQGRGDIGFDRFIYACVTVKTLSESFRALDTNNDGWIELNYDSFLMMSITNKI</sequence>
<dbReference type="Pfam" id="PF13499">
    <property type="entry name" value="EF-hand_7"/>
    <property type="match status" value="1"/>
</dbReference>
<evidence type="ECO:0000256" key="3">
    <source>
        <dbReference type="ARBA" id="ARBA00022723"/>
    </source>
</evidence>
<protein>
    <submittedName>
        <fullName evidence="9">Programmed cell death protein 6</fullName>
    </submittedName>
</protein>
<dbReference type="SUPFAM" id="SSF47473">
    <property type="entry name" value="EF-hand"/>
    <property type="match status" value="1"/>
</dbReference>
<organism evidence="9 10">
    <name type="scientific">Smittium culicis</name>
    <dbReference type="NCBI Taxonomy" id="133412"/>
    <lineage>
        <taxon>Eukaryota</taxon>
        <taxon>Fungi</taxon>
        <taxon>Fungi incertae sedis</taxon>
        <taxon>Zoopagomycota</taxon>
        <taxon>Kickxellomycotina</taxon>
        <taxon>Harpellomycetes</taxon>
        <taxon>Harpellales</taxon>
        <taxon>Legeriomycetaceae</taxon>
        <taxon>Smittium</taxon>
    </lineage>
</organism>
<proteinExistence type="predicted"/>
<reference evidence="9 10" key="1">
    <citation type="submission" date="2017-01" db="EMBL/GenBank/DDBJ databases">
        <authorList>
            <person name="Mah S.A."/>
            <person name="Swanson W.J."/>
            <person name="Moy G.W."/>
            <person name="Vacquier V.D."/>
        </authorList>
    </citation>
    <scope>NUCLEOTIDE SEQUENCE [LARGE SCALE GENOMIC DNA]</scope>
    <source>
        <strain evidence="9 10">GSMNP</strain>
    </source>
</reference>
<dbReference type="OrthoDB" id="186625at2759"/>
<keyword evidence="5" id="KW-0106">Calcium</keyword>
<evidence type="ECO:0000256" key="6">
    <source>
        <dbReference type="SAM" id="MobiDB-lite"/>
    </source>
</evidence>
<dbReference type="PROSITE" id="PS00018">
    <property type="entry name" value="EF_HAND_1"/>
    <property type="match status" value="1"/>
</dbReference>
<feature type="compositionally biased region" description="Low complexity" evidence="6">
    <location>
        <begin position="1"/>
        <end position="12"/>
    </location>
</feature>
<dbReference type="InterPro" id="IPR051426">
    <property type="entry name" value="Peflin/Sorcin_CaBP"/>
</dbReference>
<dbReference type="SMART" id="SM00054">
    <property type="entry name" value="EFh"/>
    <property type="match status" value="3"/>
</dbReference>
<keyword evidence="2" id="KW-0963">Cytoplasm</keyword>
<name>A0A1R1Y935_9FUNG</name>
<dbReference type="EMBL" id="LSSN01005978">
    <property type="protein sequence ID" value="OMJ07750.1"/>
    <property type="molecule type" value="Genomic_DNA"/>
</dbReference>
<evidence type="ECO:0000313" key="8">
    <source>
        <dbReference type="EMBL" id="OMJ07750.1"/>
    </source>
</evidence>
<comment type="caution">
    <text evidence="9">The sequence shown here is derived from an EMBL/GenBank/DDBJ whole genome shotgun (WGS) entry which is preliminary data.</text>
</comment>
<evidence type="ECO:0000313" key="10">
    <source>
        <dbReference type="Proteomes" id="UP000187283"/>
    </source>
</evidence>